<dbReference type="Proteomes" id="UP000215027">
    <property type="component" value="Chromosome I"/>
</dbReference>
<organism evidence="1 2">
    <name type="scientific">Candidatus Promineifilum breve</name>
    <dbReference type="NCBI Taxonomy" id="1806508"/>
    <lineage>
        <taxon>Bacteria</taxon>
        <taxon>Bacillati</taxon>
        <taxon>Chloroflexota</taxon>
        <taxon>Ardenticatenia</taxon>
        <taxon>Candidatus Promineifilales</taxon>
        <taxon>Candidatus Promineifilaceae</taxon>
        <taxon>Candidatus Promineifilum</taxon>
    </lineage>
</organism>
<dbReference type="Gene3D" id="3.40.720.10">
    <property type="entry name" value="Alkaline Phosphatase, subunit A"/>
    <property type="match status" value="2"/>
</dbReference>
<dbReference type="PANTHER" id="PTHR10151">
    <property type="entry name" value="ECTONUCLEOTIDE PYROPHOSPHATASE/PHOSPHODIESTERASE"/>
    <property type="match status" value="1"/>
</dbReference>
<evidence type="ECO:0000313" key="1">
    <source>
        <dbReference type="EMBL" id="CUS04901.2"/>
    </source>
</evidence>
<proteinExistence type="predicted"/>
<dbReference type="RefSeq" id="WP_095044176.1">
    <property type="nucleotide sequence ID" value="NZ_LN890655.1"/>
</dbReference>
<accession>A0A160T3V5</accession>
<dbReference type="EMBL" id="LN890655">
    <property type="protein sequence ID" value="CUS04901.2"/>
    <property type="molecule type" value="Genomic_DNA"/>
</dbReference>
<dbReference type="Pfam" id="PF01663">
    <property type="entry name" value="Phosphodiest"/>
    <property type="match status" value="1"/>
</dbReference>
<protein>
    <recommendedName>
        <fullName evidence="3">Type I phosphodiesterase/nucleotide pyrophosphatase</fullName>
    </recommendedName>
</protein>
<dbReference type="SUPFAM" id="SSF53649">
    <property type="entry name" value="Alkaline phosphatase-like"/>
    <property type="match status" value="1"/>
</dbReference>
<keyword evidence="2" id="KW-1185">Reference proteome</keyword>
<dbReference type="PANTHER" id="PTHR10151:SF120">
    <property type="entry name" value="BIS(5'-ADENOSYL)-TRIPHOSPHATASE"/>
    <property type="match status" value="1"/>
</dbReference>
<dbReference type="InterPro" id="IPR002591">
    <property type="entry name" value="Phosphodiest/P_Trfase"/>
</dbReference>
<evidence type="ECO:0008006" key="3">
    <source>
        <dbReference type="Google" id="ProtNLM"/>
    </source>
</evidence>
<name>A0A160T3V5_9CHLR</name>
<gene>
    <name evidence="1" type="ORF">CFX0092_A3023</name>
</gene>
<dbReference type="InterPro" id="IPR017850">
    <property type="entry name" value="Alkaline_phosphatase_core_sf"/>
</dbReference>
<reference evidence="1" key="1">
    <citation type="submission" date="2016-01" db="EMBL/GenBank/DDBJ databases">
        <authorList>
            <person name="Mcilroy J.S."/>
            <person name="Karst M S."/>
            <person name="Albertsen M."/>
        </authorList>
    </citation>
    <scope>NUCLEOTIDE SEQUENCE</scope>
    <source>
        <strain evidence="1">Cfx-K</strain>
    </source>
</reference>
<evidence type="ECO:0000313" key="2">
    <source>
        <dbReference type="Proteomes" id="UP000215027"/>
    </source>
</evidence>
<dbReference type="KEGG" id="pbf:CFX0092_A3023"/>
<dbReference type="AlphaFoldDB" id="A0A160T3V5"/>
<dbReference type="GO" id="GO:0016787">
    <property type="term" value="F:hydrolase activity"/>
    <property type="evidence" value="ECO:0007669"/>
    <property type="project" value="UniProtKB-ARBA"/>
</dbReference>
<sequence>MSQPKVAVFGLDGITFDLLQPWLDEGRLPNLARLLKEGARGRLRSTIPPVSASAWPSFATGTNPGQHSLIDFTYPAPDGYDIRVSNGLTVAVPAVWQIASAAGKQVGVVSLPMTYPPRPLNGFMLCSFLTPSPESDYTYPPELKGELIDACGPFPLRMSEKGRGVDPAIFVRACKQLEIDRARSVQYLLREKPWDLFIYVLETTDNLQHEIWHLVDDTHPLHDPATAARVLPDILDYYETVDRLLGEMLALVPEEALTIVLSDHGFGPFHKFFHINNWLAANGWLAFKRTPLSLLKRAAFRLGVTPINALKWLTAFGLSDARKNVKRGRGGKTLRRFFLSFNDVDWARTKAFSVGNFGQVYLNVKGQRPDGAVEPADYEAVRDAIIAQAKELRDPEDGSQVVPVVYRREEVFHGISAARLPDLVLHTDRAKYVSFGHADFGSNHIIEPSTGQTGHHHMEGVIGLRGPGVRPGAKLEGASLLDPTPTILHYLGLPVPQYMDGRVLTAAFTDAFNAANPVVYSQAGPGDGVGSDALYTDAEEELVMQKLRDLGYVA</sequence>
<dbReference type="OrthoDB" id="9779418at2"/>